<evidence type="ECO:0000256" key="1">
    <source>
        <dbReference type="ARBA" id="ARBA00007664"/>
    </source>
</evidence>
<dbReference type="Proteomes" id="UP001431313">
    <property type="component" value="Unassembled WGS sequence"/>
</dbReference>
<reference evidence="5" key="1">
    <citation type="submission" date="2022-08" db="EMBL/GenBank/DDBJ databases">
        <authorList>
            <person name="Somphong A."/>
            <person name="Phongsopitanun W."/>
        </authorList>
    </citation>
    <scope>NUCLEOTIDE SEQUENCE</scope>
    <source>
        <strain evidence="5">LP05-1</strain>
    </source>
</reference>
<dbReference type="PRINTS" id="PR00722">
    <property type="entry name" value="CHYMOTRYPSIN"/>
</dbReference>
<proteinExistence type="inferred from homology"/>
<dbReference type="EMBL" id="JANUGQ010000008">
    <property type="protein sequence ID" value="MCS0636453.1"/>
    <property type="molecule type" value="Genomic_DNA"/>
</dbReference>
<dbReference type="PROSITE" id="PS50240">
    <property type="entry name" value="TRYPSIN_DOM"/>
    <property type="match status" value="1"/>
</dbReference>
<dbReference type="Gene3D" id="2.40.10.10">
    <property type="entry name" value="Trypsin-like serine proteases"/>
    <property type="match status" value="1"/>
</dbReference>
<gene>
    <name evidence="5" type="ORF">NX801_12425</name>
</gene>
<dbReference type="GO" id="GO:0008233">
    <property type="term" value="F:peptidase activity"/>
    <property type="evidence" value="ECO:0007669"/>
    <property type="project" value="UniProtKB-KW"/>
</dbReference>
<evidence type="ECO:0000259" key="4">
    <source>
        <dbReference type="PROSITE" id="PS50240"/>
    </source>
</evidence>
<keyword evidence="6" id="KW-1185">Reference proteome</keyword>
<dbReference type="CDD" id="cd00190">
    <property type="entry name" value="Tryp_SPc"/>
    <property type="match status" value="1"/>
</dbReference>
<dbReference type="PANTHER" id="PTHR24276">
    <property type="entry name" value="POLYSERASE-RELATED"/>
    <property type="match status" value="1"/>
</dbReference>
<feature type="signal peptide" evidence="3">
    <location>
        <begin position="1"/>
        <end position="34"/>
    </location>
</feature>
<keyword evidence="5" id="KW-0378">Hydrolase</keyword>
<evidence type="ECO:0000256" key="3">
    <source>
        <dbReference type="SAM" id="SignalP"/>
    </source>
</evidence>
<dbReference type="InterPro" id="IPR043504">
    <property type="entry name" value="Peptidase_S1_PA_chymotrypsin"/>
</dbReference>
<keyword evidence="3" id="KW-0732">Signal</keyword>
<organism evidence="5 6">
    <name type="scientific">Streptomyces pyxinae</name>
    <dbReference type="NCBI Taxonomy" id="2970734"/>
    <lineage>
        <taxon>Bacteria</taxon>
        <taxon>Bacillati</taxon>
        <taxon>Actinomycetota</taxon>
        <taxon>Actinomycetes</taxon>
        <taxon>Kitasatosporales</taxon>
        <taxon>Streptomycetaceae</taxon>
        <taxon>Streptomyces</taxon>
    </lineage>
</organism>
<dbReference type="GO" id="GO:0006508">
    <property type="term" value="P:proteolysis"/>
    <property type="evidence" value="ECO:0007669"/>
    <property type="project" value="UniProtKB-KW"/>
</dbReference>
<dbReference type="RefSeq" id="WP_258787570.1">
    <property type="nucleotide sequence ID" value="NZ_JANUGQ010000008.1"/>
</dbReference>
<keyword evidence="5" id="KW-0645">Protease</keyword>
<dbReference type="InterPro" id="IPR009003">
    <property type="entry name" value="Peptidase_S1_PA"/>
</dbReference>
<keyword evidence="2" id="KW-1015">Disulfide bond</keyword>
<feature type="domain" description="Peptidase S1" evidence="4">
    <location>
        <begin position="39"/>
        <end position="263"/>
    </location>
</feature>
<evidence type="ECO:0000256" key="2">
    <source>
        <dbReference type="ARBA" id="ARBA00023157"/>
    </source>
</evidence>
<dbReference type="InterPro" id="IPR001314">
    <property type="entry name" value="Peptidase_S1A"/>
</dbReference>
<dbReference type="SUPFAM" id="SSF50494">
    <property type="entry name" value="Trypsin-like serine proteases"/>
    <property type="match status" value="1"/>
</dbReference>
<dbReference type="SMART" id="SM00020">
    <property type="entry name" value="Tryp_SPc"/>
    <property type="match status" value="1"/>
</dbReference>
<feature type="chain" id="PRO_5046428504" evidence="3">
    <location>
        <begin position="35"/>
        <end position="265"/>
    </location>
</feature>
<comment type="similarity">
    <text evidence="1">Belongs to the peptidase S1 family.</text>
</comment>
<accession>A0ABT2CGB5</accession>
<dbReference type="InterPro" id="IPR001254">
    <property type="entry name" value="Trypsin_dom"/>
</dbReference>
<dbReference type="PANTHER" id="PTHR24276:SF98">
    <property type="entry name" value="FI18310P1-RELATED"/>
    <property type="match status" value="1"/>
</dbReference>
<evidence type="ECO:0000313" key="5">
    <source>
        <dbReference type="EMBL" id="MCS0636453.1"/>
    </source>
</evidence>
<name>A0ABT2CGB5_9ACTN</name>
<protein>
    <submittedName>
        <fullName evidence="5">Serine protease</fullName>
    </submittedName>
</protein>
<dbReference type="Pfam" id="PF00089">
    <property type="entry name" value="Trypsin"/>
    <property type="match status" value="1"/>
</dbReference>
<dbReference type="InterPro" id="IPR050430">
    <property type="entry name" value="Peptidase_S1"/>
</dbReference>
<sequence length="265" mass="27096">MPLSRFSRSFLASGFALGLAAGASALGGAATATAAPAPIVGGSQAGQTYSFMGSMQVNGRHHCGASLIAPGWMVTAKHCTFGQGGGPVQPSSIRVRIGSNDHQSGGTVAGVSQIIRSSNSQTLDGQDIALLKLSQEVSNTPVAIASGTPRENTPIKLLGWGQTCPQAGCSQSPPRYLKQLDTKVTSSRSCPQMSQRELCINGTRSSTACYGDSGGPALIGEGGRLELAGATSRAGVDTQTCGDGGTIYTDVASWRSWIQQYTGAN</sequence>
<comment type="caution">
    <text evidence="5">The sequence shown here is derived from an EMBL/GenBank/DDBJ whole genome shotgun (WGS) entry which is preliminary data.</text>
</comment>
<evidence type="ECO:0000313" key="6">
    <source>
        <dbReference type="Proteomes" id="UP001431313"/>
    </source>
</evidence>